<organism evidence="1 2">
    <name type="scientific">Mucuna pruriens</name>
    <name type="common">Velvet bean</name>
    <name type="synonym">Dolichos pruriens</name>
    <dbReference type="NCBI Taxonomy" id="157652"/>
    <lineage>
        <taxon>Eukaryota</taxon>
        <taxon>Viridiplantae</taxon>
        <taxon>Streptophyta</taxon>
        <taxon>Embryophyta</taxon>
        <taxon>Tracheophyta</taxon>
        <taxon>Spermatophyta</taxon>
        <taxon>Magnoliopsida</taxon>
        <taxon>eudicotyledons</taxon>
        <taxon>Gunneridae</taxon>
        <taxon>Pentapetalae</taxon>
        <taxon>rosids</taxon>
        <taxon>fabids</taxon>
        <taxon>Fabales</taxon>
        <taxon>Fabaceae</taxon>
        <taxon>Papilionoideae</taxon>
        <taxon>50 kb inversion clade</taxon>
        <taxon>NPAAA clade</taxon>
        <taxon>indigoferoid/millettioid clade</taxon>
        <taxon>Phaseoleae</taxon>
        <taxon>Mucuna</taxon>
    </lineage>
</organism>
<proteinExistence type="predicted"/>
<accession>A0A371F872</accession>
<dbReference type="AlphaFoldDB" id="A0A371F872"/>
<dbReference type="Proteomes" id="UP000257109">
    <property type="component" value="Unassembled WGS sequence"/>
</dbReference>
<keyword evidence="2" id="KW-1185">Reference proteome</keyword>
<dbReference type="OrthoDB" id="8022549at2759"/>
<dbReference type="EMBL" id="QJKJ01010164">
    <property type="protein sequence ID" value="RDX74488.1"/>
    <property type="molecule type" value="Genomic_DNA"/>
</dbReference>
<protein>
    <submittedName>
        <fullName evidence="1">Uncharacterized protein</fullName>
    </submittedName>
</protein>
<evidence type="ECO:0000313" key="2">
    <source>
        <dbReference type="Proteomes" id="UP000257109"/>
    </source>
</evidence>
<gene>
    <name evidence="1" type="ORF">CR513_45770</name>
</gene>
<evidence type="ECO:0000313" key="1">
    <source>
        <dbReference type="EMBL" id="RDX74488.1"/>
    </source>
</evidence>
<comment type="caution">
    <text evidence="1">The sequence shown here is derived from an EMBL/GenBank/DDBJ whole genome shotgun (WGS) entry which is preliminary data.</text>
</comment>
<feature type="non-terminal residue" evidence="1">
    <location>
        <position position="1"/>
    </location>
</feature>
<reference evidence="1" key="1">
    <citation type="submission" date="2018-05" db="EMBL/GenBank/DDBJ databases">
        <title>Draft genome of Mucuna pruriens seed.</title>
        <authorList>
            <person name="Nnadi N.E."/>
            <person name="Vos R."/>
            <person name="Hasami M.H."/>
            <person name="Devisetty U.K."/>
            <person name="Aguiy J.C."/>
        </authorList>
    </citation>
    <scope>NUCLEOTIDE SEQUENCE [LARGE SCALE GENOMIC DNA]</scope>
    <source>
        <strain evidence="1">JCA_2017</strain>
    </source>
</reference>
<sequence>MLVTHRELISVLLAKREPLFTIPSYMLLHVFPSVIVVLLGDLGCLPKRCISQLPPLRGIEHHMNLTLGATLPNGGSTQDEPWGGKRNSKIENKVFIDFSFKSPSVQRLHDRTRLHMEKEGDLVWVHLKKEWFPHLR</sequence>
<name>A0A371F872_MUCPR</name>